<dbReference type="Gene3D" id="1.20.1250.20">
    <property type="entry name" value="MFS general substrate transporter like domains"/>
    <property type="match status" value="1"/>
</dbReference>
<feature type="transmembrane region" description="Helical" evidence="1">
    <location>
        <begin position="320"/>
        <end position="339"/>
    </location>
</feature>
<feature type="transmembrane region" description="Helical" evidence="1">
    <location>
        <begin position="83"/>
        <end position="103"/>
    </location>
</feature>
<dbReference type="Proteomes" id="UP001378960">
    <property type="component" value="Unassembled WGS sequence"/>
</dbReference>
<keyword evidence="1" id="KW-0812">Transmembrane</keyword>
<proteinExistence type="predicted"/>
<evidence type="ECO:0008006" key="4">
    <source>
        <dbReference type="Google" id="ProtNLM"/>
    </source>
</evidence>
<name>A0AAV5R2P8_PICKL</name>
<keyword evidence="3" id="KW-1185">Reference proteome</keyword>
<keyword evidence="1" id="KW-1133">Transmembrane helix</keyword>
<dbReference type="InterPro" id="IPR036259">
    <property type="entry name" value="MFS_trans_sf"/>
</dbReference>
<feature type="transmembrane region" description="Helical" evidence="1">
    <location>
        <begin position="451"/>
        <end position="471"/>
    </location>
</feature>
<keyword evidence="1" id="KW-0472">Membrane</keyword>
<dbReference type="SUPFAM" id="SSF103473">
    <property type="entry name" value="MFS general substrate transporter"/>
    <property type="match status" value="1"/>
</dbReference>
<feature type="transmembrane region" description="Helical" evidence="1">
    <location>
        <begin position="49"/>
        <end position="71"/>
    </location>
</feature>
<reference evidence="2 3" key="1">
    <citation type="journal article" date="2023" name="Elife">
        <title>Identification of key yeast species and microbe-microbe interactions impacting larval growth of Drosophila in the wild.</title>
        <authorList>
            <person name="Mure A."/>
            <person name="Sugiura Y."/>
            <person name="Maeda R."/>
            <person name="Honda K."/>
            <person name="Sakurai N."/>
            <person name="Takahashi Y."/>
            <person name="Watada M."/>
            <person name="Katoh T."/>
            <person name="Gotoh A."/>
            <person name="Gotoh Y."/>
            <person name="Taniguchi I."/>
            <person name="Nakamura K."/>
            <person name="Hayashi T."/>
            <person name="Katayama T."/>
            <person name="Uemura T."/>
            <person name="Hattori Y."/>
        </authorList>
    </citation>
    <scope>NUCLEOTIDE SEQUENCE [LARGE SCALE GENOMIC DNA]</scope>
    <source>
        <strain evidence="2 3">PK-24</strain>
    </source>
</reference>
<evidence type="ECO:0000313" key="2">
    <source>
        <dbReference type="EMBL" id="GMM45223.1"/>
    </source>
</evidence>
<feature type="transmembrane region" description="Helical" evidence="1">
    <location>
        <begin position="20"/>
        <end position="43"/>
    </location>
</feature>
<feature type="transmembrane region" description="Helical" evidence="1">
    <location>
        <begin position="389"/>
        <end position="406"/>
    </location>
</feature>
<feature type="transmembrane region" description="Helical" evidence="1">
    <location>
        <begin position="115"/>
        <end position="135"/>
    </location>
</feature>
<accession>A0AAV5R2P8</accession>
<dbReference type="EMBL" id="BTGB01000002">
    <property type="protein sequence ID" value="GMM45223.1"/>
    <property type="molecule type" value="Genomic_DNA"/>
</dbReference>
<organism evidence="2 3">
    <name type="scientific">Pichia kluyveri</name>
    <name type="common">Yeast</name>
    <dbReference type="NCBI Taxonomy" id="36015"/>
    <lineage>
        <taxon>Eukaryota</taxon>
        <taxon>Fungi</taxon>
        <taxon>Dikarya</taxon>
        <taxon>Ascomycota</taxon>
        <taxon>Saccharomycotina</taxon>
        <taxon>Pichiomycetes</taxon>
        <taxon>Pichiales</taxon>
        <taxon>Pichiaceae</taxon>
        <taxon>Pichia</taxon>
    </lineage>
</organism>
<feature type="transmembrane region" description="Helical" evidence="1">
    <location>
        <begin position="185"/>
        <end position="208"/>
    </location>
</feature>
<comment type="caution">
    <text evidence="2">The sequence shown here is derived from an EMBL/GenBank/DDBJ whole genome shotgun (WGS) entry which is preliminary data.</text>
</comment>
<gene>
    <name evidence="2" type="ORF">DAPK24_017980</name>
</gene>
<feature type="transmembrane region" description="Helical" evidence="1">
    <location>
        <begin position="418"/>
        <end position="444"/>
    </location>
</feature>
<evidence type="ECO:0000313" key="3">
    <source>
        <dbReference type="Proteomes" id="UP001378960"/>
    </source>
</evidence>
<sequence>MKNQFFKGIYQRHGAFNLYLLAFLLSISACLSLGILTLFSIFAEPLQKIMGYSQSTINNTIIFQVLGLNLFTPLSGYIADAEGIWILSIISFFGYFIGFNTIIMSINNNLDKKYIYLSFFIIGCSHISFLFGCLLNSAKTLGRYYRTMAISTPNMMVAFSSYIQIQILKKYFQPIDNDIVNVKSNFISLLKFFMITLMISSFISFFACKLTDIIEYYEFDEEQINTSNHESFLSFETSPLLIGAGTVLHSPENSIIGSPRSWYDGENSPMLNLDDELSLLSSESINQSVPTSDGILRIMSSFHELTPYKIKVRNFLSDPLMYPLLMCCLISIGSTEFFIANLNTILTNLNLSNYLDSNLQLLSICSTITRFIIMIFTDYICTRFQISRITIFTLSVIICGISHIYLSSIPVTSINFQFVMIMNSILNSAVFTLFPAILASIYGIEILGTTWGLCSSSSIFGNMCLNLMYSIDFSSHCVGNYSNDLVICSTLTFFISGSCLIFFGFIVFLLRQRYLHKSSAFF</sequence>
<dbReference type="AlphaFoldDB" id="A0AAV5R2P8"/>
<dbReference type="PROSITE" id="PS51257">
    <property type="entry name" value="PROKAR_LIPOPROTEIN"/>
    <property type="match status" value="1"/>
</dbReference>
<feature type="transmembrane region" description="Helical" evidence="1">
    <location>
        <begin position="491"/>
        <end position="510"/>
    </location>
</feature>
<protein>
    <recommendedName>
        <fullName evidence="4">Nodulin-like domain-containing protein</fullName>
    </recommendedName>
</protein>
<evidence type="ECO:0000256" key="1">
    <source>
        <dbReference type="SAM" id="Phobius"/>
    </source>
</evidence>